<dbReference type="AlphaFoldDB" id="A0A5B7FK51"/>
<organism evidence="1 2">
    <name type="scientific">Portunus trituberculatus</name>
    <name type="common">Swimming crab</name>
    <name type="synonym">Neptunus trituberculatus</name>
    <dbReference type="NCBI Taxonomy" id="210409"/>
    <lineage>
        <taxon>Eukaryota</taxon>
        <taxon>Metazoa</taxon>
        <taxon>Ecdysozoa</taxon>
        <taxon>Arthropoda</taxon>
        <taxon>Crustacea</taxon>
        <taxon>Multicrustacea</taxon>
        <taxon>Malacostraca</taxon>
        <taxon>Eumalacostraca</taxon>
        <taxon>Eucarida</taxon>
        <taxon>Decapoda</taxon>
        <taxon>Pleocyemata</taxon>
        <taxon>Brachyura</taxon>
        <taxon>Eubrachyura</taxon>
        <taxon>Portunoidea</taxon>
        <taxon>Portunidae</taxon>
        <taxon>Portuninae</taxon>
        <taxon>Portunus</taxon>
    </lineage>
</organism>
<accession>A0A5B7FK51</accession>
<keyword evidence="2" id="KW-1185">Reference proteome</keyword>
<sequence length="128" mass="14328">MDNERDGCFHRHQPGAQQGKGCEISFSVLLPQFCQSGHDIISNMTFLATTTKTTTTNTTTTTTTTTTVITPTTTMRTPLNDHRPPARPERFKFECTSYLSPSLLPSFPPLPPPSRWYQDALQFVYTAV</sequence>
<protein>
    <submittedName>
        <fullName evidence="1">Uncharacterized protein</fullName>
    </submittedName>
</protein>
<proteinExistence type="predicted"/>
<name>A0A5B7FK51_PORTR</name>
<gene>
    <name evidence="1" type="ORF">E2C01_039573</name>
</gene>
<comment type="caution">
    <text evidence="1">The sequence shown here is derived from an EMBL/GenBank/DDBJ whole genome shotgun (WGS) entry which is preliminary data.</text>
</comment>
<reference evidence="1 2" key="1">
    <citation type="submission" date="2019-05" db="EMBL/GenBank/DDBJ databases">
        <title>Another draft genome of Portunus trituberculatus and its Hox gene families provides insights of decapod evolution.</title>
        <authorList>
            <person name="Jeong J.-H."/>
            <person name="Song I."/>
            <person name="Kim S."/>
            <person name="Choi T."/>
            <person name="Kim D."/>
            <person name="Ryu S."/>
            <person name="Kim W."/>
        </authorList>
    </citation>
    <scope>NUCLEOTIDE SEQUENCE [LARGE SCALE GENOMIC DNA]</scope>
    <source>
        <tissue evidence="1">Muscle</tissue>
    </source>
</reference>
<evidence type="ECO:0000313" key="2">
    <source>
        <dbReference type="Proteomes" id="UP000324222"/>
    </source>
</evidence>
<evidence type="ECO:0000313" key="1">
    <source>
        <dbReference type="EMBL" id="MPC45867.1"/>
    </source>
</evidence>
<dbReference type="Proteomes" id="UP000324222">
    <property type="component" value="Unassembled WGS sequence"/>
</dbReference>
<dbReference type="EMBL" id="VSRR010006933">
    <property type="protein sequence ID" value="MPC45867.1"/>
    <property type="molecule type" value="Genomic_DNA"/>
</dbReference>